<proteinExistence type="inferred from homology"/>
<dbReference type="Gene3D" id="2.70.50.60">
    <property type="entry name" value="abc- transporter (atp binding component) like domain"/>
    <property type="match status" value="1"/>
</dbReference>
<evidence type="ECO:0000256" key="1">
    <source>
        <dbReference type="ARBA" id="ARBA00005417"/>
    </source>
</evidence>
<dbReference type="PROSITE" id="PS50893">
    <property type="entry name" value="ABC_TRANSPORTER_2"/>
    <property type="match status" value="1"/>
</dbReference>
<name>A0A4R8HGM4_9FIRM</name>
<organism evidence="7 8">
    <name type="scientific">Orenia marismortui</name>
    <dbReference type="NCBI Taxonomy" id="46469"/>
    <lineage>
        <taxon>Bacteria</taxon>
        <taxon>Bacillati</taxon>
        <taxon>Bacillota</taxon>
        <taxon>Clostridia</taxon>
        <taxon>Halanaerobiales</taxon>
        <taxon>Halobacteroidaceae</taxon>
        <taxon>Orenia</taxon>
    </lineage>
</organism>
<sequence>MNVIEVKDVSKKYRIYYDKGSTLKEKILFRNRNKYEDKWVLKDINLKIKKGETVGLIGENGSGKSTLLKLLTRIIYPNKGEIIVKGKVSSLLELGAGFHPDMTGRENIYTNASIFGLTRKEIDDRIDDIISFSELEESIDNPVRTYSSGMYMRLAFSVAINVEADILLVDEILAVGDASFQAKCFNKMQELKNKGTTIIIVSHDLGSIERLCDKSVWIDKGIIKSIGIPYDVDAEYLDFMGQKRNKKKEGKNQGTKASNNNDEQEEDDQKQDSNQQNKEKDDRWGNKFVEILNPRLTNEKNEVASIFKSGEKVNIRFEYIRHNKEIQSPVFGIGIFRDDGLNCYSTNTHIDKIQNISISDSGEVECVLKELNLLEGKYTLDLAVHDEDGLPYDYIRKILSFEVYSKNKDVGVFRLKHHWNIID</sequence>
<dbReference type="CDD" id="cd10147">
    <property type="entry name" value="Wzt_C-like"/>
    <property type="match status" value="1"/>
</dbReference>
<dbReference type="CDD" id="cd03220">
    <property type="entry name" value="ABC_KpsT_Wzt"/>
    <property type="match status" value="1"/>
</dbReference>
<dbReference type="PANTHER" id="PTHR46743:SF2">
    <property type="entry name" value="TEICHOIC ACIDS EXPORT ATP-BINDING PROTEIN TAGH"/>
    <property type="match status" value="1"/>
</dbReference>
<dbReference type="InterPro" id="IPR003439">
    <property type="entry name" value="ABC_transporter-like_ATP-bd"/>
</dbReference>
<dbReference type="Pfam" id="PF00005">
    <property type="entry name" value="ABC_tran"/>
    <property type="match status" value="1"/>
</dbReference>
<dbReference type="SMART" id="SM00382">
    <property type="entry name" value="AAA"/>
    <property type="match status" value="1"/>
</dbReference>
<dbReference type="GO" id="GO:0016020">
    <property type="term" value="C:membrane"/>
    <property type="evidence" value="ECO:0007669"/>
    <property type="project" value="InterPro"/>
</dbReference>
<dbReference type="InterPro" id="IPR029439">
    <property type="entry name" value="Wzt_C"/>
</dbReference>
<dbReference type="Proteomes" id="UP000295832">
    <property type="component" value="Unassembled WGS sequence"/>
</dbReference>
<dbReference type="InterPro" id="IPR027417">
    <property type="entry name" value="P-loop_NTPase"/>
</dbReference>
<accession>A0A4R8HGM4</accession>
<evidence type="ECO:0000256" key="2">
    <source>
        <dbReference type="ARBA" id="ARBA00022448"/>
    </source>
</evidence>
<feature type="region of interest" description="Disordered" evidence="5">
    <location>
        <begin position="244"/>
        <end position="284"/>
    </location>
</feature>
<evidence type="ECO:0000313" key="8">
    <source>
        <dbReference type="Proteomes" id="UP000295832"/>
    </source>
</evidence>
<dbReference type="GO" id="GO:0140359">
    <property type="term" value="F:ABC-type transporter activity"/>
    <property type="evidence" value="ECO:0007669"/>
    <property type="project" value="InterPro"/>
</dbReference>
<comment type="caution">
    <text evidence="7">The sequence shown here is derived from an EMBL/GenBank/DDBJ whole genome shotgun (WGS) entry which is preliminary data.</text>
</comment>
<evidence type="ECO:0000256" key="4">
    <source>
        <dbReference type="ARBA" id="ARBA00022840"/>
    </source>
</evidence>
<dbReference type="PANTHER" id="PTHR46743">
    <property type="entry name" value="TEICHOIC ACIDS EXPORT ATP-BINDING PROTEIN TAGH"/>
    <property type="match status" value="1"/>
</dbReference>
<evidence type="ECO:0000259" key="6">
    <source>
        <dbReference type="PROSITE" id="PS50893"/>
    </source>
</evidence>
<feature type="domain" description="ABC transporter" evidence="6">
    <location>
        <begin position="23"/>
        <end position="245"/>
    </location>
</feature>
<dbReference type="SUPFAM" id="SSF52540">
    <property type="entry name" value="P-loop containing nucleoside triphosphate hydrolases"/>
    <property type="match status" value="1"/>
</dbReference>
<keyword evidence="8" id="KW-1185">Reference proteome</keyword>
<dbReference type="AlphaFoldDB" id="A0A4R8HGM4"/>
<keyword evidence="2" id="KW-0813">Transport</keyword>
<dbReference type="Pfam" id="PF14524">
    <property type="entry name" value="Wzt_C"/>
    <property type="match status" value="1"/>
</dbReference>
<dbReference type="RefSeq" id="WP_018248111.1">
    <property type="nucleotide sequence ID" value="NZ_SOEG01000001.1"/>
</dbReference>
<dbReference type="Gene3D" id="3.40.50.300">
    <property type="entry name" value="P-loop containing nucleotide triphosphate hydrolases"/>
    <property type="match status" value="1"/>
</dbReference>
<dbReference type="STRING" id="926561.GCA_000379025_00913"/>
<dbReference type="InterPro" id="IPR015860">
    <property type="entry name" value="ABC_transpr_TagH-like"/>
</dbReference>
<protein>
    <submittedName>
        <fullName evidence="7">ABC-2 type transport system ATP-binding protein</fullName>
    </submittedName>
</protein>
<reference evidence="7 8" key="1">
    <citation type="submission" date="2019-03" db="EMBL/GenBank/DDBJ databases">
        <title>Subsurface microbial communities from deep shales in Ohio and West Virginia, USA.</title>
        <authorList>
            <person name="Wrighton K."/>
        </authorList>
    </citation>
    <scope>NUCLEOTIDE SEQUENCE [LARGE SCALE GENOMIC DNA]</scope>
    <source>
        <strain evidence="7 8">MSL 6dP</strain>
    </source>
</reference>
<keyword evidence="4 7" id="KW-0067">ATP-binding</keyword>
<evidence type="ECO:0000256" key="3">
    <source>
        <dbReference type="ARBA" id="ARBA00022741"/>
    </source>
</evidence>
<evidence type="ECO:0000256" key="5">
    <source>
        <dbReference type="SAM" id="MobiDB-lite"/>
    </source>
</evidence>
<comment type="similarity">
    <text evidence="1">Belongs to the ABC transporter superfamily.</text>
</comment>
<dbReference type="GO" id="GO:0016887">
    <property type="term" value="F:ATP hydrolysis activity"/>
    <property type="evidence" value="ECO:0007669"/>
    <property type="project" value="InterPro"/>
</dbReference>
<evidence type="ECO:0000313" key="7">
    <source>
        <dbReference type="EMBL" id="TDX59252.1"/>
    </source>
</evidence>
<dbReference type="InterPro" id="IPR050683">
    <property type="entry name" value="Bact_Polysacc_Export_ATP-bd"/>
</dbReference>
<dbReference type="EMBL" id="SOEG01000001">
    <property type="protein sequence ID" value="TDX59252.1"/>
    <property type="molecule type" value="Genomic_DNA"/>
</dbReference>
<dbReference type="InterPro" id="IPR003593">
    <property type="entry name" value="AAA+_ATPase"/>
</dbReference>
<keyword evidence="3" id="KW-0547">Nucleotide-binding</keyword>
<dbReference type="GO" id="GO:0005524">
    <property type="term" value="F:ATP binding"/>
    <property type="evidence" value="ECO:0007669"/>
    <property type="project" value="UniProtKB-KW"/>
</dbReference>
<gene>
    <name evidence="7" type="ORF">C7959_101139</name>
</gene>